<dbReference type="InterPro" id="IPR018187">
    <property type="entry name" value="Asp/Glu_racemase_AS_1"/>
</dbReference>
<dbReference type="PANTHER" id="PTHR21198:SF7">
    <property type="entry name" value="ASPARTATE-GLUTAMATE RACEMASE FAMILY"/>
    <property type="match status" value="1"/>
</dbReference>
<dbReference type="RefSeq" id="WP_048479489.1">
    <property type="nucleotide sequence ID" value="NZ_JBIRUD010000009.1"/>
</dbReference>
<dbReference type="PROSITE" id="PS00923">
    <property type="entry name" value="ASP_GLU_RACEMASE_1"/>
    <property type="match status" value="1"/>
</dbReference>
<dbReference type="AlphaFoldDB" id="A0A0J6XJB1"/>
<dbReference type="Proteomes" id="UP000035932">
    <property type="component" value="Unassembled WGS sequence"/>
</dbReference>
<gene>
    <name evidence="3" type="ORF">ACS04_27540</name>
</gene>
<keyword evidence="4" id="KW-1185">Reference proteome</keyword>
<name>A0A0J6XJB1_9ACTN</name>
<evidence type="ECO:0000313" key="3">
    <source>
        <dbReference type="EMBL" id="KMO94753.1"/>
    </source>
</evidence>
<comment type="caution">
    <text evidence="3">The sequence shown here is derived from an EMBL/GenBank/DDBJ whole genome shotgun (WGS) entry which is preliminary data.</text>
</comment>
<dbReference type="GO" id="GO:0047661">
    <property type="term" value="F:amino-acid racemase activity"/>
    <property type="evidence" value="ECO:0007669"/>
    <property type="project" value="InterPro"/>
</dbReference>
<protein>
    <submittedName>
        <fullName evidence="3">Racemase</fullName>
    </submittedName>
</protein>
<dbReference type="EMBL" id="LFML01000123">
    <property type="protein sequence ID" value="KMO94753.1"/>
    <property type="molecule type" value="Genomic_DNA"/>
</dbReference>
<reference evidence="3 4" key="1">
    <citation type="submission" date="2015-06" db="EMBL/GenBank/DDBJ databases">
        <title>Recapitulation of the evolution of biosynthetic gene clusters reveals hidden chemical diversity on bacterial genomes.</title>
        <authorList>
            <person name="Cruz-Morales P."/>
            <person name="Martinez-Guerrero C."/>
            <person name="Morales-Escalante M.A."/>
            <person name="Yanez-Guerra L.A."/>
            <person name="Kopp J.F."/>
            <person name="Feldmann J."/>
            <person name="Ramos-Aboites H.E."/>
            <person name="Barona-Gomez F."/>
        </authorList>
    </citation>
    <scope>NUCLEOTIDE SEQUENCE [LARGE SCALE GENOMIC DNA]</scope>
    <source>
        <strain evidence="3 4">ATCC 31245</strain>
    </source>
</reference>
<dbReference type="InterPro" id="IPR004380">
    <property type="entry name" value="Asp_race"/>
</dbReference>
<evidence type="ECO:0000256" key="1">
    <source>
        <dbReference type="ARBA" id="ARBA00007847"/>
    </source>
</evidence>
<evidence type="ECO:0000313" key="4">
    <source>
        <dbReference type="Proteomes" id="UP000035932"/>
    </source>
</evidence>
<dbReference type="Gene3D" id="3.40.50.1860">
    <property type="match status" value="2"/>
</dbReference>
<dbReference type="STRING" id="66430.ACS04_27540"/>
<dbReference type="OrthoDB" id="9803739at2"/>
<dbReference type="PANTHER" id="PTHR21198">
    <property type="entry name" value="GLUTAMATE RACEMASE"/>
    <property type="match status" value="1"/>
</dbReference>
<dbReference type="InterPro" id="IPR015942">
    <property type="entry name" value="Asp/Glu/hydantoin_racemase"/>
</dbReference>
<dbReference type="Pfam" id="PF01177">
    <property type="entry name" value="Asp_Glu_race"/>
    <property type="match status" value="1"/>
</dbReference>
<accession>A0A0J6XJB1</accession>
<dbReference type="SUPFAM" id="SSF53681">
    <property type="entry name" value="Aspartate/glutamate racemase"/>
    <property type="match status" value="2"/>
</dbReference>
<dbReference type="InterPro" id="IPR001920">
    <property type="entry name" value="Asp/Glu_race"/>
</dbReference>
<keyword evidence="2" id="KW-0413">Isomerase</keyword>
<organism evidence="3 4">
    <name type="scientific">Streptomyces roseus</name>
    <dbReference type="NCBI Taxonomy" id="66430"/>
    <lineage>
        <taxon>Bacteria</taxon>
        <taxon>Bacillati</taxon>
        <taxon>Actinomycetota</taxon>
        <taxon>Actinomycetes</taxon>
        <taxon>Kitasatosporales</taxon>
        <taxon>Streptomycetaceae</taxon>
        <taxon>Streptomyces</taxon>
    </lineage>
</organism>
<dbReference type="PATRIC" id="fig|66430.4.peg.1063"/>
<evidence type="ECO:0000256" key="2">
    <source>
        <dbReference type="ARBA" id="ARBA00023235"/>
    </source>
</evidence>
<sequence length="249" mass="26419">MKTIGLLGGMSWESTAEYYRLLNELTRDRLGGLHSARCVLYSVDFAEIEHLQAEGRWAEAGEVLAEAAQRLEAAGADLVLICTNTMHKVADRVQAGLSVPLLHLADATADAVKATGLTRVGLLGTAFTMEQEFYRGRLAASGLEVRVPDAAGRGLVHRIIYEELCRGIVREESRAAYQRVIAELVAGGAEGIILGCTEIELLIGAGDSPVPVFPTARIHAEAAVEAALSAAPRLPSPPGGVFALDRPPA</sequence>
<comment type="similarity">
    <text evidence="1">Belongs to the aspartate/glutamate racemases family.</text>
</comment>
<dbReference type="NCBIfam" id="TIGR00035">
    <property type="entry name" value="asp_race"/>
    <property type="match status" value="1"/>
</dbReference>
<proteinExistence type="inferred from homology"/>